<dbReference type="GeneID" id="7837547"/>
<dbReference type="KEGG" id="tet:TTHERM_00442810"/>
<organism evidence="9 10">
    <name type="scientific">Tetrahymena thermophila (strain SB210)</name>
    <dbReference type="NCBI Taxonomy" id="312017"/>
    <lineage>
        <taxon>Eukaryota</taxon>
        <taxon>Sar</taxon>
        <taxon>Alveolata</taxon>
        <taxon>Ciliophora</taxon>
        <taxon>Intramacronucleata</taxon>
        <taxon>Oligohymenophorea</taxon>
        <taxon>Hymenostomatida</taxon>
        <taxon>Tetrahymenina</taxon>
        <taxon>Tetrahymenidae</taxon>
        <taxon>Tetrahymena</taxon>
    </lineage>
</organism>
<dbReference type="OMA" id="KTRMPRE"/>
<dbReference type="CDD" id="cd00051">
    <property type="entry name" value="EFh"/>
    <property type="match status" value="2"/>
</dbReference>
<evidence type="ECO:0000256" key="5">
    <source>
        <dbReference type="ARBA" id="ARBA00022837"/>
    </source>
</evidence>
<feature type="domain" description="EF-hand" evidence="8">
    <location>
        <begin position="60"/>
        <end position="95"/>
    </location>
</feature>
<dbReference type="FunFam" id="1.10.238.10:FF:000527">
    <property type="entry name" value="Calmodulin-3"/>
    <property type="match status" value="1"/>
</dbReference>
<comment type="subcellular location">
    <subcellularLocation>
        <location evidence="1">Cytoplasm</location>
        <location evidence="1">Cytoskeleton</location>
    </subcellularLocation>
</comment>
<dbReference type="STRING" id="312017.I7M058"/>
<dbReference type="InterPro" id="IPR002048">
    <property type="entry name" value="EF_hand_dom"/>
</dbReference>
<evidence type="ECO:0000256" key="3">
    <source>
        <dbReference type="ARBA" id="ARBA00022490"/>
    </source>
</evidence>
<dbReference type="RefSeq" id="XP_001033194.1">
    <property type="nucleotide sequence ID" value="XM_001033194.1"/>
</dbReference>
<feature type="domain" description="EF-hand" evidence="8">
    <location>
        <begin position="24"/>
        <end position="59"/>
    </location>
</feature>
<dbReference type="Pfam" id="PF13499">
    <property type="entry name" value="EF-hand_7"/>
    <property type="match status" value="2"/>
</dbReference>
<dbReference type="InterPro" id="IPR018247">
    <property type="entry name" value="EF_Hand_1_Ca_BS"/>
</dbReference>
<dbReference type="Gene3D" id="1.10.238.10">
    <property type="entry name" value="EF-hand"/>
    <property type="match status" value="2"/>
</dbReference>
<keyword evidence="5" id="KW-0106">Calcium</keyword>
<dbReference type="InterPro" id="IPR050230">
    <property type="entry name" value="CALM/Myosin/TropC-like"/>
</dbReference>
<feature type="domain" description="EF-hand" evidence="8">
    <location>
        <begin position="138"/>
        <end position="173"/>
    </location>
</feature>
<dbReference type="GO" id="GO:0005509">
    <property type="term" value="F:calcium ion binding"/>
    <property type="evidence" value="ECO:0007669"/>
    <property type="project" value="InterPro"/>
</dbReference>
<feature type="domain" description="EF-hand" evidence="8">
    <location>
        <begin position="97"/>
        <end position="137"/>
    </location>
</feature>
<dbReference type="PROSITE" id="PS00018">
    <property type="entry name" value="EF_HAND_1"/>
    <property type="match status" value="1"/>
</dbReference>
<evidence type="ECO:0000256" key="7">
    <source>
        <dbReference type="ARBA" id="ARBA00025692"/>
    </source>
</evidence>
<dbReference type="InParanoid" id="I7M058"/>
<keyword evidence="6" id="KW-0206">Cytoskeleton</keyword>
<keyword evidence="3" id="KW-0963">Cytoplasm</keyword>
<keyword evidence="4" id="KW-0677">Repeat</keyword>
<dbReference type="HOGENOM" id="CLU_061288_2_0_1"/>
<comment type="similarity">
    <text evidence="2">Belongs to the centrin family.</text>
</comment>
<gene>
    <name evidence="9" type="ORF">TTHERM_00442810</name>
</gene>
<dbReference type="PANTHER" id="PTHR23048">
    <property type="entry name" value="MYOSIN LIGHT CHAIN 1, 3"/>
    <property type="match status" value="1"/>
</dbReference>
<dbReference type="Proteomes" id="UP000009168">
    <property type="component" value="Unassembled WGS sequence"/>
</dbReference>
<dbReference type="EMBL" id="GG662665">
    <property type="protein sequence ID" value="EAR85531.1"/>
    <property type="molecule type" value="Genomic_DNA"/>
</dbReference>
<dbReference type="PANTHER" id="PTHR23048:SF59">
    <property type="entry name" value="EF-HAND SUPERFAMILY PROTEIN"/>
    <property type="match status" value="1"/>
</dbReference>
<name>I7M058_TETTS</name>
<evidence type="ECO:0000256" key="1">
    <source>
        <dbReference type="ARBA" id="ARBA00004245"/>
    </source>
</evidence>
<evidence type="ECO:0000256" key="6">
    <source>
        <dbReference type="ARBA" id="ARBA00023212"/>
    </source>
</evidence>
<reference evidence="10" key="1">
    <citation type="journal article" date="2006" name="PLoS Biol.">
        <title>Macronuclear genome sequence of the ciliate Tetrahymena thermophila, a model eukaryote.</title>
        <authorList>
            <person name="Eisen J.A."/>
            <person name="Coyne R.S."/>
            <person name="Wu M."/>
            <person name="Wu D."/>
            <person name="Thiagarajan M."/>
            <person name="Wortman J.R."/>
            <person name="Badger J.H."/>
            <person name="Ren Q."/>
            <person name="Amedeo P."/>
            <person name="Jones K.M."/>
            <person name="Tallon L.J."/>
            <person name="Delcher A.L."/>
            <person name="Salzberg S.L."/>
            <person name="Silva J.C."/>
            <person name="Haas B.J."/>
            <person name="Majoros W.H."/>
            <person name="Farzad M."/>
            <person name="Carlton J.M."/>
            <person name="Smith R.K. Jr."/>
            <person name="Garg J."/>
            <person name="Pearlman R.E."/>
            <person name="Karrer K.M."/>
            <person name="Sun L."/>
            <person name="Manning G."/>
            <person name="Elde N.C."/>
            <person name="Turkewitz A.P."/>
            <person name="Asai D.J."/>
            <person name="Wilkes D.E."/>
            <person name="Wang Y."/>
            <person name="Cai H."/>
            <person name="Collins K."/>
            <person name="Stewart B.A."/>
            <person name="Lee S.R."/>
            <person name="Wilamowska K."/>
            <person name="Weinberg Z."/>
            <person name="Ruzzo W.L."/>
            <person name="Wloga D."/>
            <person name="Gaertig J."/>
            <person name="Frankel J."/>
            <person name="Tsao C.-C."/>
            <person name="Gorovsky M.A."/>
            <person name="Keeling P.J."/>
            <person name="Waller R.F."/>
            <person name="Patron N.J."/>
            <person name="Cherry J.M."/>
            <person name="Stover N.A."/>
            <person name="Krieger C.J."/>
            <person name="del Toro C."/>
            <person name="Ryder H.F."/>
            <person name="Williamson S.C."/>
            <person name="Barbeau R.A."/>
            <person name="Hamilton E.P."/>
            <person name="Orias E."/>
        </authorList>
    </citation>
    <scope>NUCLEOTIDE SEQUENCE [LARGE SCALE GENOMIC DNA]</scope>
    <source>
        <strain evidence="10">SB210</strain>
    </source>
</reference>
<dbReference type="OrthoDB" id="295392at2759"/>
<protein>
    <submittedName>
        <fullName evidence="9">EF-hand protein</fullName>
    </submittedName>
</protein>
<evidence type="ECO:0000259" key="8">
    <source>
        <dbReference type="PROSITE" id="PS50222"/>
    </source>
</evidence>
<dbReference type="eggNOG" id="KOG0028">
    <property type="taxonomic scope" value="Eukaryota"/>
</dbReference>
<sequence length="175" mass="20477">MNSKNNIKAFSIEEYERKTRMPREELIEIKQAFDIFDQSGDGTIDPQELRQAFEELGWKGNSKFIYKILEEIDNDYSGGIGFDEFLQIATSKVTDKNSKKETDKVFRMFDCNESNRNGKGFITIDDLRRIAEDLGEEMTEEELQDMFNRADADQDGKVIDIDIYNIMTGKFYWDK</sequence>
<evidence type="ECO:0000313" key="9">
    <source>
        <dbReference type="EMBL" id="EAR85531.1"/>
    </source>
</evidence>
<dbReference type="PROSITE" id="PS50222">
    <property type="entry name" value="EF_HAND_2"/>
    <property type="match status" value="4"/>
</dbReference>
<dbReference type="SUPFAM" id="SSF47473">
    <property type="entry name" value="EF-hand"/>
    <property type="match status" value="1"/>
</dbReference>
<dbReference type="GO" id="GO:0016460">
    <property type="term" value="C:myosin II complex"/>
    <property type="evidence" value="ECO:0007669"/>
    <property type="project" value="TreeGrafter"/>
</dbReference>
<evidence type="ECO:0000313" key="10">
    <source>
        <dbReference type="Proteomes" id="UP000009168"/>
    </source>
</evidence>
<comment type="function">
    <text evidence="7">Plays a fundamental role in microtubule organizing center structure and function. Component of the infraciliary lattice (ICL) and the ciliary basal bodies.</text>
</comment>
<proteinExistence type="inferred from homology"/>
<evidence type="ECO:0000256" key="4">
    <source>
        <dbReference type="ARBA" id="ARBA00022737"/>
    </source>
</evidence>
<evidence type="ECO:0000256" key="2">
    <source>
        <dbReference type="ARBA" id="ARBA00005253"/>
    </source>
</evidence>
<dbReference type="InterPro" id="IPR011992">
    <property type="entry name" value="EF-hand-dom_pair"/>
</dbReference>
<accession>I7M058</accession>
<dbReference type="AlphaFoldDB" id="I7M058"/>
<dbReference type="SMART" id="SM00054">
    <property type="entry name" value="EFh"/>
    <property type="match status" value="4"/>
</dbReference>
<keyword evidence="10" id="KW-1185">Reference proteome</keyword>